<organism evidence="6 7">
    <name type="scientific">Vibrio furnissii</name>
    <dbReference type="NCBI Taxonomy" id="29494"/>
    <lineage>
        <taxon>Bacteria</taxon>
        <taxon>Pseudomonadati</taxon>
        <taxon>Pseudomonadota</taxon>
        <taxon>Gammaproteobacteria</taxon>
        <taxon>Vibrionales</taxon>
        <taxon>Vibrionaceae</taxon>
        <taxon>Vibrio</taxon>
    </lineage>
</organism>
<comment type="similarity">
    <text evidence="5">Belongs to the arginase family.</text>
</comment>
<dbReference type="Gene3D" id="3.40.800.10">
    <property type="entry name" value="Ureohydrolase domain"/>
    <property type="match status" value="1"/>
</dbReference>
<keyword evidence="3 4" id="KW-0464">Manganese</keyword>
<evidence type="ECO:0000313" key="6">
    <source>
        <dbReference type="EMBL" id="KQH84052.1"/>
    </source>
</evidence>
<evidence type="ECO:0000256" key="4">
    <source>
        <dbReference type="PIRSR" id="PIRSR036979-1"/>
    </source>
</evidence>
<evidence type="ECO:0000256" key="5">
    <source>
        <dbReference type="PROSITE-ProRule" id="PRU00742"/>
    </source>
</evidence>
<feature type="binding site" evidence="4">
    <location>
        <position position="235"/>
    </location>
    <ligand>
        <name>Mn(2+)</name>
        <dbReference type="ChEBI" id="CHEBI:29035"/>
        <label>1</label>
    </ligand>
</feature>
<comment type="cofactor">
    <cofactor evidence="4">
        <name>Mn(2+)</name>
        <dbReference type="ChEBI" id="CHEBI:29035"/>
    </cofactor>
    <text evidence="4">Binds 2 manganese ions per subunit.</text>
</comment>
<dbReference type="PROSITE" id="PS51409">
    <property type="entry name" value="ARGINASE_2"/>
    <property type="match status" value="1"/>
</dbReference>
<keyword evidence="7" id="KW-1185">Reference proteome</keyword>
<reference evidence="6 7" key="1">
    <citation type="submission" date="2015-08" db="EMBL/GenBank/DDBJ databases">
        <title>Antibacterial properties of a collection of Vibrionaceae strains.</title>
        <authorList>
            <person name="Giubergia S."/>
        </authorList>
    </citation>
    <scope>NUCLEOTIDE SEQUENCE [LARGE SCALE GENOMIC DNA]</scope>
    <source>
        <strain evidence="6 7">S0821</strain>
    </source>
</reference>
<keyword evidence="2" id="KW-0378">Hydrolase</keyword>
<dbReference type="GO" id="GO:0030145">
    <property type="term" value="F:manganese ion binding"/>
    <property type="evidence" value="ECO:0007669"/>
    <property type="project" value="TreeGrafter"/>
</dbReference>
<evidence type="ECO:0000256" key="1">
    <source>
        <dbReference type="ARBA" id="ARBA00022723"/>
    </source>
</evidence>
<accession>A0A0Q2XSA6</accession>
<sequence length="307" mass="34530">MKRHFDIIGAPFNQLGFVTTQENTVDGLRRMDEMSWVGLTDWIKVRNDRWGADIIDQGDVVISDEVHSLISCGNKDEALRVYAHDLTIKVLASYKNNRLPITIGGDHSIAMGTIQAVLSHYQKGKNKKIAIVWVDAHADCNNTRDSNLHGKPLALLMNQYPHNGWSIPSDITLNPQDVFYVGVRDLMPCEHQLIQKLNMTSFDMMCIEQQGFHVVVRTLMEKLERAYDGIYLSFDYDVLDGSLFRACATPNVGGLTAREALYLVHSIASSDKFIGAEFVEYMPERDSSGVSKELMVKLVDAAWGFKS</sequence>
<feature type="binding site" evidence="4">
    <location>
        <position position="137"/>
    </location>
    <ligand>
        <name>Mn(2+)</name>
        <dbReference type="ChEBI" id="CHEBI:29035"/>
        <label>1</label>
    </ligand>
</feature>
<evidence type="ECO:0000256" key="3">
    <source>
        <dbReference type="ARBA" id="ARBA00023211"/>
    </source>
</evidence>
<feature type="binding site" evidence="4">
    <location>
        <position position="135"/>
    </location>
    <ligand>
        <name>Mn(2+)</name>
        <dbReference type="ChEBI" id="CHEBI:29035"/>
        <label>1</label>
    </ligand>
</feature>
<dbReference type="AlphaFoldDB" id="A0A0Q2XSA6"/>
<dbReference type="InterPro" id="IPR023696">
    <property type="entry name" value="Ureohydrolase_dom_sf"/>
</dbReference>
<name>A0A0Q2XSA6_VIBFU</name>
<evidence type="ECO:0000256" key="2">
    <source>
        <dbReference type="ARBA" id="ARBA00022801"/>
    </source>
</evidence>
<dbReference type="Pfam" id="PF00491">
    <property type="entry name" value="Arginase"/>
    <property type="match status" value="1"/>
</dbReference>
<keyword evidence="1 4" id="KW-0479">Metal-binding</keyword>
<proteinExistence type="inferred from homology"/>
<dbReference type="InterPro" id="IPR006035">
    <property type="entry name" value="Ureohydrolase"/>
</dbReference>
<dbReference type="GO" id="GO:0005829">
    <property type="term" value="C:cytosol"/>
    <property type="evidence" value="ECO:0007669"/>
    <property type="project" value="TreeGrafter"/>
</dbReference>
<dbReference type="PANTHER" id="PTHR43782:SF3">
    <property type="entry name" value="ARGINASE"/>
    <property type="match status" value="1"/>
</dbReference>
<evidence type="ECO:0000313" key="7">
    <source>
        <dbReference type="Proteomes" id="UP000051221"/>
    </source>
</evidence>
<dbReference type="EMBL" id="LKHS01000022">
    <property type="protein sequence ID" value="KQH84052.1"/>
    <property type="molecule type" value="Genomic_DNA"/>
</dbReference>
<dbReference type="PRINTS" id="PR00116">
    <property type="entry name" value="ARGINASE"/>
</dbReference>
<dbReference type="GO" id="GO:0004053">
    <property type="term" value="F:arginase activity"/>
    <property type="evidence" value="ECO:0007669"/>
    <property type="project" value="TreeGrafter"/>
</dbReference>
<dbReference type="RefSeq" id="WP_055466954.1">
    <property type="nucleotide sequence ID" value="NZ_CAWQRI010000081.1"/>
</dbReference>
<gene>
    <name evidence="6" type="ORF">AMR76_19590</name>
</gene>
<dbReference type="InParanoid" id="A0A0Q2XSA6"/>
<feature type="binding site" evidence="4">
    <location>
        <position position="107"/>
    </location>
    <ligand>
        <name>Mn(2+)</name>
        <dbReference type="ChEBI" id="CHEBI:29035"/>
        <label>1</label>
    </ligand>
</feature>
<dbReference type="PANTHER" id="PTHR43782">
    <property type="entry name" value="ARGINASE"/>
    <property type="match status" value="1"/>
</dbReference>
<protein>
    <submittedName>
        <fullName evidence="6">Arginase</fullName>
    </submittedName>
</protein>
<feature type="binding site" evidence="4">
    <location>
        <position position="237"/>
    </location>
    <ligand>
        <name>Mn(2+)</name>
        <dbReference type="ChEBI" id="CHEBI:29035"/>
        <label>1</label>
    </ligand>
</feature>
<dbReference type="PIRSF" id="PIRSF036979">
    <property type="entry name" value="Arginase"/>
    <property type="match status" value="1"/>
</dbReference>
<comment type="caution">
    <text evidence="6">The sequence shown here is derived from an EMBL/GenBank/DDBJ whole genome shotgun (WGS) entry which is preliminary data.</text>
</comment>
<dbReference type="SUPFAM" id="SSF52768">
    <property type="entry name" value="Arginase/deacetylase"/>
    <property type="match status" value="1"/>
</dbReference>
<feature type="binding site" evidence="4">
    <location>
        <position position="139"/>
    </location>
    <ligand>
        <name>Mn(2+)</name>
        <dbReference type="ChEBI" id="CHEBI:29035"/>
        <label>1</label>
    </ligand>
</feature>
<dbReference type="Proteomes" id="UP000051221">
    <property type="component" value="Unassembled WGS sequence"/>
</dbReference>